<evidence type="ECO:0000313" key="2">
    <source>
        <dbReference type="Proteomes" id="UP000267585"/>
    </source>
</evidence>
<keyword evidence="2" id="KW-1185">Reference proteome</keyword>
<sequence>MKTCKDVEILCTKAQYNEATLLEKIQLKLHMLICKTCKTFVKKNTKLTSLCSQAKIKTLPMEEKEKMKRTLRSKS</sequence>
<accession>A0A3S0ILL0</accession>
<dbReference type="AlphaFoldDB" id="A0A3S0ILL0"/>
<organism evidence="1 2">
    <name type="scientific">Arenibacter aquaticus</name>
    <dbReference type="NCBI Taxonomy" id="2489054"/>
    <lineage>
        <taxon>Bacteria</taxon>
        <taxon>Pseudomonadati</taxon>
        <taxon>Bacteroidota</taxon>
        <taxon>Flavobacteriia</taxon>
        <taxon>Flavobacteriales</taxon>
        <taxon>Flavobacteriaceae</taxon>
        <taxon>Arenibacter</taxon>
    </lineage>
</organism>
<dbReference type="Proteomes" id="UP000267585">
    <property type="component" value="Unassembled WGS sequence"/>
</dbReference>
<evidence type="ECO:0008006" key="3">
    <source>
        <dbReference type="Google" id="ProtNLM"/>
    </source>
</evidence>
<evidence type="ECO:0000313" key="1">
    <source>
        <dbReference type="EMBL" id="RTE52916.1"/>
    </source>
</evidence>
<gene>
    <name evidence="1" type="ORF">EHW67_14725</name>
</gene>
<protein>
    <recommendedName>
        <fullName evidence="3">Zf-HC2 domain-containing protein</fullName>
    </recommendedName>
</protein>
<reference evidence="1 2" key="1">
    <citation type="submission" date="2018-11" db="EMBL/GenBank/DDBJ databases">
        <title>Arenibacter aquaticus sp.nov., a marine bacterium isolated from surface seawater in the South China Sea.</title>
        <authorList>
            <person name="Guo J."/>
            <person name="Sun J."/>
        </authorList>
    </citation>
    <scope>NUCLEOTIDE SEQUENCE [LARGE SCALE GENOMIC DNA]</scope>
    <source>
        <strain evidence="1 2">GUO666</strain>
    </source>
</reference>
<proteinExistence type="predicted"/>
<comment type="caution">
    <text evidence="1">The sequence shown here is derived from an EMBL/GenBank/DDBJ whole genome shotgun (WGS) entry which is preliminary data.</text>
</comment>
<name>A0A3S0ILL0_9FLAO</name>
<dbReference type="EMBL" id="RQPJ01000014">
    <property type="protein sequence ID" value="RTE52916.1"/>
    <property type="molecule type" value="Genomic_DNA"/>
</dbReference>